<evidence type="ECO:0000313" key="2">
    <source>
        <dbReference type="EMBL" id="MCW6512393.1"/>
    </source>
</evidence>
<comment type="caution">
    <text evidence="2">The sequence shown here is derived from an EMBL/GenBank/DDBJ whole genome shotgun (WGS) entry which is preliminary data.</text>
</comment>
<dbReference type="EMBL" id="JAMOIM010000048">
    <property type="protein sequence ID" value="MCW6512393.1"/>
    <property type="molecule type" value="Genomic_DNA"/>
</dbReference>
<dbReference type="Gene3D" id="3.40.109.10">
    <property type="entry name" value="NADH Oxidase"/>
    <property type="match status" value="1"/>
</dbReference>
<feature type="domain" description="Nitroreductase" evidence="1">
    <location>
        <begin position="8"/>
        <end position="167"/>
    </location>
</feature>
<gene>
    <name evidence="2" type="ORF">M8523_31230</name>
</gene>
<dbReference type="RefSeq" id="WP_282588770.1">
    <property type="nucleotide sequence ID" value="NZ_JAMOIM010000048.1"/>
</dbReference>
<accession>A0AA42CMB8</accession>
<dbReference type="PANTHER" id="PTHR23026:SF123">
    <property type="entry name" value="NAD(P)H NITROREDUCTASE RV3131-RELATED"/>
    <property type="match status" value="1"/>
</dbReference>
<sequence>MDLDEAMAGRRAVREYTAEAVDEQTIRLLIDDAMKAPSAVNEQPWTFTVVRNGSVLDRVSRDAKAYVLATTPIDALPAHFKSMLDDPDCQVFHHAPALVLISAATEGAWNVEDCALAAQNFMLAAYAVGLGSCWIGLAQGYLQTTAGKAALGLPDHWAPVAPIILGHPRAAAAPVPRKSPEIRWVD</sequence>
<keyword evidence="3" id="KW-1185">Reference proteome</keyword>
<dbReference type="InterPro" id="IPR050627">
    <property type="entry name" value="Nitroreductase/BluB"/>
</dbReference>
<evidence type="ECO:0000313" key="3">
    <source>
        <dbReference type="Proteomes" id="UP001165667"/>
    </source>
</evidence>
<dbReference type="Proteomes" id="UP001165667">
    <property type="component" value="Unassembled WGS sequence"/>
</dbReference>
<protein>
    <submittedName>
        <fullName evidence="2">Nitroreductase family protein</fullName>
    </submittedName>
</protein>
<dbReference type="SUPFAM" id="SSF55469">
    <property type="entry name" value="FMN-dependent nitroreductase-like"/>
    <property type="match status" value="1"/>
</dbReference>
<proteinExistence type="predicted"/>
<name>A0AA42CMB8_9HYPH</name>
<dbReference type="Pfam" id="PF00881">
    <property type="entry name" value="Nitroreductase"/>
    <property type="match status" value="1"/>
</dbReference>
<dbReference type="InterPro" id="IPR000415">
    <property type="entry name" value="Nitroreductase-like"/>
</dbReference>
<reference evidence="2" key="1">
    <citation type="submission" date="2022-05" db="EMBL/GenBank/DDBJ databases">
        <authorList>
            <person name="Pankratov T."/>
        </authorList>
    </citation>
    <scope>NUCLEOTIDE SEQUENCE</scope>
    <source>
        <strain evidence="2">BP6-180914</strain>
    </source>
</reference>
<dbReference type="PANTHER" id="PTHR23026">
    <property type="entry name" value="NADPH NITROREDUCTASE"/>
    <property type="match status" value="1"/>
</dbReference>
<organism evidence="2 3">
    <name type="scientific">Lichenifustis flavocetrariae</name>
    <dbReference type="NCBI Taxonomy" id="2949735"/>
    <lineage>
        <taxon>Bacteria</taxon>
        <taxon>Pseudomonadati</taxon>
        <taxon>Pseudomonadota</taxon>
        <taxon>Alphaproteobacteria</taxon>
        <taxon>Hyphomicrobiales</taxon>
        <taxon>Lichenihabitantaceae</taxon>
        <taxon>Lichenifustis</taxon>
    </lineage>
</organism>
<dbReference type="InterPro" id="IPR029479">
    <property type="entry name" value="Nitroreductase"/>
</dbReference>
<dbReference type="AlphaFoldDB" id="A0AA42CMB8"/>
<evidence type="ECO:0000259" key="1">
    <source>
        <dbReference type="Pfam" id="PF00881"/>
    </source>
</evidence>
<dbReference type="GO" id="GO:0016491">
    <property type="term" value="F:oxidoreductase activity"/>
    <property type="evidence" value="ECO:0007669"/>
    <property type="project" value="InterPro"/>
</dbReference>